<feature type="region of interest" description="Disordered" evidence="5">
    <location>
        <begin position="1376"/>
        <end position="1464"/>
    </location>
</feature>
<dbReference type="PANTHER" id="PTHR31600">
    <property type="entry name" value="TINY MACROCYSTS PROTEIN B-RELATED"/>
    <property type="match status" value="1"/>
</dbReference>
<feature type="transmembrane region" description="Helical" evidence="6">
    <location>
        <begin position="300"/>
        <end position="323"/>
    </location>
</feature>
<evidence type="ECO:0000259" key="7">
    <source>
        <dbReference type="Pfam" id="PF25474"/>
    </source>
</evidence>
<evidence type="ECO:0000256" key="1">
    <source>
        <dbReference type="ARBA" id="ARBA00010587"/>
    </source>
</evidence>
<feature type="transmembrane region" description="Helical" evidence="6">
    <location>
        <begin position="437"/>
        <end position="458"/>
    </location>
</feature>
<feature type="transmembrane region" description="Helical" evidence="6">
    <location>
        <begin position="335"/>
        <end position="359"/>
    </location>
</feature>
<dbReference type="SUPFAM" id="SSF47188">
    <property type="entry name" value="Hemerythrin-like"/>
    <property type="match status" value="1"/>
</dbReference>
<feature type="compositionally biased region" description="Polar residues" evidence="5">
    <location>
        <begin position="149"/>
        <end position="166"/>
    </location>
</feature>
<keyword evidence="6" id="KW-0472">Membrane</keyword>
<keyword evidence="3" id="KW-0408">Iron</keyword>
<evidence type="ECO:0000313" key="9">
    <source>
        <dbReference type="Proteomes" id="UP001141327"/>
    </source>
</evidence>
<feature type="transmembrane region" description="Helical" evidence="6">
    <location>
        <begin position="263"/>
        <end position="288"/>
    </location>
</feature>
<feature type="compositionally biased region" description="Acidic residues" evidence="5">
    <location>
        <begin position="1281"/>
        <end position="1291"/>
    </location>
</feature>
<feature type="compositionally biased region" description="Low complexity" evidence="5">
    <location>
        <begin position="1308"/>
        <end position="1318"/>
    </location>
</feature>
<evidence type="ECO:0000313" key="8">
    <source>
        <dbReference type="EMBL" id="KAJ4459090.1"/>
    </source>
</evidence>
<feature type="compositionally biased region" description="Polar residues" evidence="5">
    <location>
        <begin position="1413"/>
        <end position="1431"/>
    </location>
</feature>
<gene>
    <name evidence="8" type="ORF">PAPYR_4876</name>
</gene>
<feature type="transmembrane region" description="Helical" evidence="6">
    <location>
        <begin position="1722"/>
        <end position="1746"/>
    </location>
</feature>
<feature type="coiled-coil region" evidence="4">
    <location>
        <begin position="767"/>
        <end position="794"/>
    </location>
</feature>
<feature type="transmembrane region" description="Helical" evidence="6">
    <location>
        <begin position="409"/>
        <end position="430"/>
    </location>
</feature>
<accession>A0ABQ8UQV4</accession>
<dbReference type="InterPro" id="IPR012827">
    <property type="entry name" value="Hemerythrin_metal-bd"/>
</dbReference>
<feature type="transmembrane region" description="Helical" evidence="6">
    <location>
        <begin position="1495"/>
        <end position="1517"/>
    </location>
</feature>
<feature type="region of interest" description="Disordered" evidence="5">
    <location>
        <begin position="1169"/>
        <end position="1224"/>
    </location>
</feature>
<sequence>MVLMPTEPASQRGTVGRYCLVISSFTKCSAHLCHELSPDPKETSVSKALTDRCPYSDPESLNIWLNESFPARYASIATQTLIHERIPVESLFTEVRMIRQDISTGVGLRLPKFKLQSSWYSGITALERHGNCPELTRRNGELNNNFSHLGDSHSTSGGSAPRSMNTGRPGKSKASTLGGFRKISRGEEALFSLFWHGTKQNDVFATLLFWSYIWQFLQYLAPVFALSIPWRWNLTETSGRSVADIVWNCITIQIVSISTPTALWISVGVVSFLIVLTFADAIVAAILFRHDRVFLFPVHVLRYLTVGLSTFLFMPCLGILFSVTSPATTALADRWAFPTLVGCVMSIIAVVIYLVMAAFSSGFQFVPRPKAKQALGRPNAHFDLLLLVGKALAVSLTKFWAVGSPATELALHGLIALLLAGACIWMQPFFRASTNMLFAGGLAVLFVFDIHGAVLTSVRDDRAILPLMFGVAVAVAILVAFLTCLWVCQWVLTYIPCAMGIHFSNSSPNRPFWRARRLWLYRPGQSLSLLTSQIRAKPFAEGGDIEPSTVDLSRPENGMTGVAGPASIRGTLALRESGLDMAPSASDGEGISPSTTPLSLSGSLGSGPLTRNELAAQQAYARRIRKFRAALDVDRATRFLQEKQYRTQQHIAYADRIYQLALQSKHLRYDAGLHARYALFLLAFAKDASKASTYIAKAAALGPSLEYRFLVHGNLKDAEANAVAAKDTVMTMLATKKNAAEAERYHHKVRRHMRDAWGLLLMPHVDVQVLQHELSEAMTAADKAEAAYVQLLEQNPNSISALRAFGALQQEFYGNETLAESLFLHADTLEEEHSKKHGDTDSVSMASTENKSRSSRRRGNDAFTADLHHKKSRTPIYCRPCPQMTFMLNLCTIAVFVVLIIARANLLTMAGESVTIQSISEVGVHVTRAVSLLHMVPFYTNRQLGVMGTVPSAGYPAAAGGGATFHDPTADMIGRIRNETLVLPLEDLLSHVDEALADLRSVITTAVDPRDKIWQYEMQVEYPQVVDGTLTRETVSTILLWDLITVVSDKIASVRSAVADGLFWRDVDLKNMLFLFENAPGVMFRRLVSVAQDYLLATIAERNVQLAVPAIGVAIACILFVLEIWRLFSILKGLKQARVHALKQFLHIPKDVVGQLHERLRMAVAADDGDETDVGSLDDRASVKQGSRRQLMAHQTSYSVGGPTPRDEADMPSARPGQILTQYSPTLQPVPTRVFGMGTGSMPGSGRTCPGSAASRARRHSNGMIPAPPSSLGLVPPFREQEEDEDADKETDETPKKEGDAAEDDAEQQQQQPAAVPPHSILPPTIARTISPLSMGGVAPHSSQADVSQHTTVIMREGPAPSGDTSGRYRVPSASSLLANQPSSGSPLLGPDPGEAPPPIGDLSLCQPLHPSGSPSSAQNSDAVSPHTTTPHEAVDGTESSVVPRDSTPVSDPDHDQEQDGHDEAARAVEELAAAEVNRQMKRISILSRNSFQKLAVGGILFCLVIISVLITSMFLLTSNDGFSHDITASALRGAVLHEVHFSAVQLFANASACSLAASITGRPHLSPEPHSVRAQLLDYMEVLTSLHCLIRFGYGQCNVSVEGHPLLGILKPPGSIDPASQRAKIMYGETTCMMANTTICELFPDRLALPSPKFTLNALVFYYIELAHGLASMHDEDLPAGMIMLDQLTRAMLYDLNGGCRKANTASATNAVNSLYAEADVLGYLMLVMLFVLPGLYGLGLYAAGRHSMLLDWQKTAVVGVRGIDDQHKRLFEYAQQLAHAVINAQDRTTQQRLLEILTHFLSHHATFELRQAKKYHYPEEIYYKHEAEHQSLLAMVSACLPHHPDWPSLPPVLLHCVSHAPAVLLVLSLAQVKQASVDLQKGGDLLEFIKAFGKAVPEHIRQHDLPLGKWITTKGHKAK</sequence>
<dbReference type="PANTHER" id="PTHR31600:SF2">
    <property type="entry name" value="GAMETE ENRICHED GENE 10 PROTEIN-RELATED"/>
    <property type="match status" value="1"/>
</dbReference>
<dbReference type="Proteomes" id="UP001141327">
    <property type="component" value="Unassembled WGS sequence"/>
</dbReference>
<keyword evidence="9" id="KW-1185">Reference proteome</keyword>
<proteinExistence type="inferred from homology"/>
<feature type="transmembrane region" description="Helical" evidence="6">
    <location>
        <begin position="464"/>
        <end position="492"/>
    </location>
</feature>
<dbReference type="InterPro" id="IPR057352">
    <property type="entry name" value="TPR_TmcB/C"/>
</dbReference>
<evidence type="ECO:0000256" key="4">
    <source>
        <dbReference type="SAM" id="Coils"/>
    </source>
</evidence>
<feature type="transmembrane region" description="Helical" evidence="6">
    <location>
        <begin position="1106"/>
        <end position="1128"/>
    </location>
</feature>
<protein>
    <recommendedName>
        <fullName evidence="7">TmcB/TmcC TPR repeats domain-containing protein</fullName>
    </recommendedName>
</protein>
<keyword evidence="2" id="KW-0479">Metal-binding</keyword>
<dbReference type="Gene3D" id="1.20.120.50">
    <property type="entry name" value="Hemerythrin-like"/>
    <property type="match status" value="1"/>
</dbReference>
<feature type="compositionally biased region" description="Basic and acidic residues" evidence="5">
    <location>
        <begin position="1452"/>
        <end position="1464"/>
    </location>
</feature>
<feature type="transmembrane region" description="Helical" evidence="6">
    <location>
        <begin position="380"/>
        <end position="403"/>
    </location>
</feature>
<feature type="region of interest" description="Disordered" evidence="5">
    <location>
        <begin position="833"/>
        <end position="864"/>
    </location>
</feature>
<comment type="similarity">
    <text evidence="1">Belongs to the hemerythrin family.</text>
</comment>
<dbReference type="CDD" id="cd12107">
    <property type="entry name" value="Hemerythrin"/>
    <property type="match status" value="1"/>
</dbReference>
<evidence type="ECO:0000256" key="2">
    <source>
        <dbReference type="ARBA" id="ARBA00022723"/>
    </source>
</evidence>
<feature type="transmembrane region" description="Helical" evidence="6">
    <location>
        <begin position="886"/>
        <end position="906"/>
    </location>
</feature>
<feature type="region of interest" description="Disordered" evidence="5">
    <location>
        <begin position="582"/>
        <end position="603"/>
    </location>
</feature>
<dbReference type="EMBL" id="JAPMOS010000022">
    <property type="protein sequence ID" value="KAJ4459090.1"/>
    <property type="molecule type" value="Genomic_DNA"/>
</dbReference>
<feature type="region of interest" description="Disordered" evidence="5">
    <location>
        <begin position="1236"/>
        <end position="1325"/>
    </location>
</feature>
<evidence type="ECO:0000256" key="5">
    <source>
        <dbReference type="SAM" id="MobiDB-lite"/>
    </source>
</evidence>
<evidence type="ECO:0000256" key="3">
    <source>
        <dbReference type="ARBA" id="ARBA00023004"/>
    </source>
</evidence>
<dbReference type="Pfam" id="PF25474">
    <property type="entry name" value="TPR_TmcB"/>
    <property type="match status" value="1"/>
</dbReference>
<name>A0ABQ8UQV4_9EUKA</name>
<dbReference type="InterPro" id="IPR052994">
    <property type="entry name" value="Tiny_macrocysts_regulators"/>
</dbReference>
<feature type="domain" description="TmcB/TmcC TPR repeats" evidence="7">
    <location>
        <begin position="725"/>
        <end position="835"/>
    </location>
</feature>
<feature type="compositionally biased region" description="Low complexity" evidence="5">
    <location>
        <begin position="592"/>
        <end position="603"/>
    </location>
</feature>
<organism evidence="8 9">
    <name type="scientific">Paratrimastix pyriformis</name>
    <dbReference type="NCBI Taxonomy" id="342808"/>
    <lineage>
        <taxon>Eukaryota</taxon>
        <taxon>Metamonada</taxon>
        <taxon>Preaxostyla</taxon>
        <taxon>Paratrimastigidae</taxon>
        <taxon>Paratrimastix</taxon>
    </lineage>
</organism>
<keyword evidence="6" id="KW-1133">Transmembrane helix</keyword>
<dbReference type="InterPro" id="IPR035938">
    <property type="entry name" value="Hemerythrin-like_sf"/>
</dbReference>
<keyword evidence="6" id="KW-0812">Transmembrane</keyword>
<comment type="caution">
    <text evidence="8">The sequence shown here is derived from an EMBL/GenBank/DDBJ whole genome shotgun (WGS) entry which is preliminary data.</text>
</comment>
<keyword evidence="4" id="KW-0175">Coiled coil</keyword>
<evidence type="ECO:0000256" key="6">
    <source>
        <dbReference type="SAM" id="Phobius"/>
    </source>
</evidence>
<feature type="region of interest" description="Disordered" evidence="5">
    <location>
        <begin position="149"/>
        <end position="175"/>
    </location>
</feature>
<feature type="compositionally biased region" description="Low complexity" evidence="5">
    <location>
        <begin position="1382"/>
        <end position="1393"/>
    </location>
</feature>
<reference evidence="8" key="1">
    <citation type="journal article" date="2022" name="bioRxiv">
        <title>Genomics of Preaxostyla Flagellates Illuminates Evolutionary Transitions and the Path Towards Mitochondrial Loss.</title>
        <authorList>
            <person name="Novak L.V.F."/>
            <person name="Treitli S.C."/>
            <person name="Pyrih J."/>
            <person name="Halakuc P."/>
            <person name="Pipaliya S.V."/>
            <person name="Vacek V."/>
            <person name="Brzon O."/>
            <person name="Soukal P."/>
            <person name="Eme L."/>
            <person name="Dacks J.B."/>
            <person name="Karnkowska A."/>
            <person name="Elias M."/>
            <person name="Hampl V."/>
        </authorList>
    </citation>
    <scope>NUCLEOTIDE SEQUENCE</scope>
    <source>
        <strain evidence="8">RCP-MX</strain>
    </source>
</reference>